<dbReference type="PANTHER" id="PTHR11669:SF8">
    <property type="entry name" value="DNA POLYMERASE III SUBUNIT DELTA"/>
    <property type="match status" value="1"/>
</dbReference>
<evidence type="ECO:0000256" key="1">
    <source>
        <dbReference type="ARBA" id="ARBA00012417"/>
    </source>
</evidence>
<dbReference type="InterPro" id="IPR004622">
    <property type="entry name" value="DNA_pol_HolB"/>
</dbReference>
<keyword evidence="5" id="KW-0808">Transferase</keyword>
<dbReference type="Proteomes" id="UP001596364">
    <property type="component" value="Unassembled WGS sequence"/>
</dbReference>
<dbReference type="InterPro" id="IPR003593">
    <property type="entry name" value="AAA+_ATPase"/>
</dbReference>
<dbReference type="RefSeq" id="WP_377148604.1">
    <property type="nucleotide sequence ID" value="NZ_JBHSUS010000001.1"/>
</dbReference>
<evidence type="ECO:0000259" key="4">
    <source>
        <dbReference type="SMART" id="SM00382"/>
    </source>
</evidence>
<dbReference type="Pfam" id="PF13177">
    <property type="entry name" value="DNA_pol3_delta2"/>
    <property type="match status" value="1"/>
</dbReference>
<dbReference type="Gene3D" id="3.40.50.300">
    <property type="entry name" value="P-loop containing nucleotide triphosphate hydrolases"/>
    <property type="match status" value="1"/>
</dbReference>
<feature type="domain" description="AAA+ ATPase" evidence="4">
    <location>
        <begin position="21"/>
        <end position="163"/>
    </location>
</feature>
<organism evidence="5 6">
    <name type="scientific">Pseudobowmanella zhangzhouensis</name>
    <dbReference type="NCBI Taxonomy" id="1537679"/>
    <lineage>
        <taxon>Bacteria</taxon>
        <taxon>Pseudomonadati</taxon>
        <taxon>Pseudomonadota</taxon>
        <taxon>Gammaproteobacteria</taxon>
        <taxon>Alteromonadales</taxon>
        <taxon>Alteromonadaceae</taxon>
    </lineage>
</organism>
<comment type="caution">
    <text evidence="5">The sequence shown here is derived from an EMBL/GenBank/DDBJ whole genome shotgun (WGS) entry which is preliminary data.</text>
</comment>
<accession>A0ABW1XIJ4</accession>
<protein>
    <recommendedName>
        <fullName evidence="1">DNA-directed DNA polymerase</fullName>
        <ecNumber evidence="1">2.7.7.7</ecNumber>
    </recommendedName>
</protein>
<dbReference type="SUPFAM" id="SSF52540">
    <property type="entry name" value="P-loop containing nucleoside triphosphate hydrolases"/>
    <property type="match status" value="1"/>
</dbReference>
<evidence type="ECO:0000313" key="5">
    <source>
        <dbReference type="EMBL" id="MFC6440047.1"/>
    </source>
</evidence>
<dbReference type="NCBIfam" id="TIGR00678">
    <property type="entry name" value="holB"/>
    <property type="match status" value="1"/>
</dbReference>
<evidence type="ECO:0000256" key="3">
    <source>
        <dbReference type="ARBA" id="ARBA00049244"/>
    </source>
</evidence>
<evidence type="ECO:0000313" key="6">
    <source>
        <dbReference type="Proteomes" id="UP001596364"/>
    </source>
</evidence>
<sequence>MYPWLQNTYQGLAQRAIAGRLHHGILLHGPQGLGKTELAEKLAALLLCQRPAATEPCGACQACLLRVAGNHPDWHQIRREKTQISVDQIRDGIQKLSKTAQLSGNKVLIIHEAECFNQASANALLKTLEEPTRGTYILLITHAANRLLPTILSRCEKQPVTPPPLAEGLAWLASQQVNCDEQTLALCANAPLRAKAWCEDEKRLRYDDFAGALTQLQRFEQSPLALASQWQDQAELVCGFSQYWLNHAMYSGQTDSLWSAYQLCLHTQKQLQQAGVNKTLLLTRLLSEPAFSQ</sequence>
<dbReference type="EC" id="2.7.7.7" evidence="1"/>
<comment type="catalytic activity">
    <reaction evidence="3">
        <text>DNA(n) + a 2'-deoxyribonucleoside 5'-triphosphate = DNA(n+1) + diphosphate</text>
        <dbReference type="Rhea" id="RHEA:22508"/>
        <dbReference type="Rhea" id="RHEA-COMP:17339"/>
        <dbReference type="Rhea" id="RHEA-COMP:17340"/>
        <dbReference type="ChEBI" id="CHEBI:33019"/>
        <dbReference type="ChEBI" id="CHEBI:61560"/>
        <dbReference type="ChEBI" id="CHEBI:173112"/>
        <dbReference type="EC" id="2.7.7.7"/>
    </reaction>
</comment>
<evidence type="ECO:0000256" key="2">
    <source>
        <dbReference type="ARBA" id="ARBA00022932"/>
    </source>
</evidence>
<dbReference type="EMBL" id="JBHSUS010000001">
    <property type="protein sequence ID" value="MFC6440047.1"/>
    <property type="molecule type" value="Genomic_DNA"/>
</dbReference>
<reference evidence="6" key="1">
    <citation type="journal article" date="2019" name="Int. J. Syst. Evol. Microbiol.">
        <title>The Global Catalogue of Microorganisms (GCM) 10K type strain sequencing project: providing services to taxonomists for standard genome sequencing and annotation.</title>
        <authorList>
            <consortium name="The Broad Institute Genomics Platform"/>
            <consortium name="The Broad Institute Genome Sequencing Center for Infectious Disease"/>
            <person name="Wu L."/>
            <person name="Ma J."/>
        </authorList>
    </citation>
    <scope>NUCLEOTIDE SEQUENCE [LARGE SCALE GENOMIC DNA]</scope>
    <source>
        <strain evidence="6">CGMCC 1.16031</strain>
    </source>
</reference>
<keyword evidence="6" id="KW-1185">Reference proteome</keyword>
<gene>
    <name evidence="5" type="primary">holB</name>
    <name evidence="5" type="ORF">ACFP85_07790</name>
</gene>
<dbReference type="InterPro" id="IPR027417">
    <property type="entry name" value="P-loop_NTPase"/>
</dbReference>
<name>A0ABW1XIJ4_9ALTE</name>
<dbReference type="PANTHER" id="PTHR11669">
    <property type="entry name" value="REPLICATION FACTOR C / DNA POLYMERASE III GAMMA-TAU SUBUNIT"/>
    <property type="match status" value="1"/>
</dbReference>
<keyword evidence="2" id="KW-0239">DNA-directed DNA polymerase</keyword>
<proteinExistence type="predicted"/>
<dbReference type="InterPro" id="IPR050238">
    <property type="entry name" value="DNA_Rep/Repair_Clamp_Loader"/>
</dbReference>
<dbReference type="SMART" id="SM00382">
    <property type="entry name" value="AAA"/>
    <property type="match status" value="1"/>
</dbReference>
<dbReference type="GO" id="GO:0003887">
    <property type="term" value="F:DNA-directed DNA polymerase activity"/>
    <property type="evidence" value="ECO:0007669"/>
    <property type="project" value="UniProtKB-EC"/>
</dbReference>
<keyword evidence="5" id="KW-0548">Nucleotidyltransferase</keyword>